<accession>A0ABN7WL41</accession>
<feature type="non-terminal residue" evidence="1">
    <location>
        <position position="1"/>
    </location>
</feature>
<organism evidence="1 2">
    <name type="scientific">Gigaspora margarita</name>
    <dbReference type="NCBI Taxonomy" id="4874"/>
    <lineage>
        <taxon>Eukaryota</taxon>
        <taxon>Fungi</taxon>
        <taxon>Fungi incertae sedis</taxon>
        <taxon>Mucoromycota</taxon>
        <taxon>Glomeromycotina</taxon>
        <taxon>Glomeromycetes</taxon>
        <taxon>Diversisporales</taxon>
        <taxon>Gigasporaceae</taxon>
        <taxon>Gigaspora</taxon>
    </lineage>
</organism>
<gene>
    <name evidence="1" type="ORF">GMARGA_LOCUS32276</name>
</gene>
<name>A0ABN7WL41_GIGMA</name>
<reference evidence="1 2" key="1">
    <citation type="submission" date="2021-06" db="EMBL/GenBank/DDBJ databases">
        <authorList>
            <person name="Kallberg Y."/>
            <person name="Tangrot J."/>
            <person name="Rosling A."/>
        </authorList>
    </citation>
    <scope>NUCLEOTIDE SEQUENCE [LARGE SCALE GENOMIC DNA]</scope>
    <source>
        <strain evidence="1 2">120-4 pot B 10/14</strain>
    </source>
</reference>
<dbReference type="EMBL" id="CAJVQB010050272">
    <property type="protein sequence ID" value="CAG8834856.1"/>
    <property type="molecule type" value="Genomic_DNA"/>
</dbReference>
<evidence type="ECO:0000313" key="2">
    <source>
        <dbReference type="Proteomes" id="UP000789901"/>
    </source>
</evidence>
<protein>
    <submittedName>
        <fullName evidence="1">10366_t:CDS:1</fullName>
    </submittedName>
</protein>
<sequence length="79" mass="8346">MAGASISNMSIFSDDIVSKPHNISISVMASVLISDISIFSDDVVSQPLDIGTSTIADTSSDMLISSDDVILTEEDFDSM</sequence>
<proteinExistence type="predicted"/>
<evidence type="ECO:0000313" key="1">
    <source>
        <dbReference type="EMBL" id="CAG8834856.1"/>
    </source>
</evidence>
<keyword evidence="2" id="KW-1185">Reference proteome</keyword>
<comment type="caution">
    <text evidence="1">The sequence shown here is derived from an EMBL/GenBank/DDBJ whole genome shotgun (WGS) entry which is preliminary data.</text>
</comment>
<dbReference type="Proteomes" id="UP000789901">
    <property type="component" value="Unassembled WGS sequence"/>
</dbReference>